<proteinExistence type="predicted"/>
<protein>
    <submittedName>
        <fullName evidence="1">Uncharacterized protein</fullName>
    </submittedName>
</protein>
<dbReference type="RefSeq" id="WP_122378003.1">
    <property type="nucleotide sequence ID" value="NZ_RBOW01000841.1"/>
</dbReference>
<evidence type="ECO:0000313" key="2">
    <source>
        <dbReference type="Proteomes" id="UP000281372"/>
    </source>
</evidence>
<dbReference type="AlphaFoldDB" id="A0A3M3KEL5"/>
<name>A0A3M3KEL5_PSECA</name>
<dbReference type="EMBL" id="RBOW01000841">
    <property type="protein sequence ID" value="RMN21123.1"/>
    <property type="molecule type" value="Genomic_DNA"/>
</dbReference>
<evidence type="ECO:0000313" key="1">
    <source>
        <dbReference type="EMBL" id="RMN21123.1"/>
    </source>
</evidence>
<organism evidence="1 2">
    <name type="scientific">Pseudomonas cannabina</name>
    <dbReference type="NCBI Taxonomy" id="86840"/>
    <lineage>
        <taxon>Bacteria</taxon>
        <taxon>Pseudomonadati</taxon>
        <taxon>Pseudomonadota</taxon>
        <taxon>Gammaproteobacteria</taxon>
        <taxon>Pseudomonadales</taxon>
        <taxon>Pseudomonadaceae</taxon>
        <taxon>Pseudomonas</taxon>
    </lineage>
</organism>
<dbReference type="Proteomes" id="UP000281372">
    <property type="component" value="Unassembled WGS sequence"/>
</dbReference>
<sequence>MDTPKTKATAIEKLRAAMTPVRRAYTHAARIDSLKRVQGMLFMLWTIEWVDKEMADALNLEILNADSEGMRRCEAKLAKGSKSRCMADEVMIDRARELMELHESAFEMRRATDLKALELHAFNIESRLMQAWPALIDDEDLIDWRIEIIDARKVRTRELQV</sequence>
<comment type="caution">
    <text evidence="1">The sequence shown here is derived from an EMBL/GenBank/DDBJ whole genome shotgun (WGS) entry which is preliminary data.</text>
</comment>
<gene>
    <name evidence="1" type="ORF">ALQ64_02812</name>
</gene>
<reference evidence="1 2" key="1">
    <citation type="submission" date="2018-08" db="EMBL/GenBank/DDBJ databases">
        <title>Recombination of ecologically and evolutionarily significant loci maintains genetic cohesion in the Pseudomonas syringae species complex.</title>
        <authorList>
            <person name="Dillon M."/>
            <person name="Thakur S."/>
            <person name="Almeida R.N.D."/>
            <person name="Weir B.S."/>
            <person name="Guttman D.S."/>
        </authorList>
    </citation>
    <scope>NUCLEOTIDE SEQUENCE [LARGE SCALE GENOMIC DNA]</scope>
    <source>
        <strain evidence="1 2">ICMP 2821</strain>
    </source>
</reference>
<accession>A0A3M3KEL5</accession>